<name>A0ABR2GRW8_9EUKA</name>
<comment type="caution">
    <text evidence="10">The sequence shown here is derived from an EMBL/GenBank/DDBJ whole genome shotgun (WGS) entry which is preliminary data.</text>
</comment>
<dbReference type="Gene3D" id="3.30.200.20">
    <property type="entry name" value="Phosphorylase Kinase, domain 1"/>
    <property type="match status" value="1"/>
</dbReference>
<feature type="coiled-coil region" evidence="7">
    <location>
        <begin position="533"/>
        <end position="581"/>
    </location>
</feature>
<evidence type="ECO:0000256" key="6">
    <source>
        <dbReference type="PROSITE-ProRule" id="PRU10141"/>
    </source>
</evidence>
<dbReference type="PANTHER" id="PTHR24345:SF0">
    <property type="entry name" value="CELL CYCLE SERINE_THREONINE-PROTEIN KINASE CDC5_MSD2"/>
    <property type="match status" value="1"/>
</dbReference>
<feature type="compositionally biased region" description="Polar residues" evidence="8">
    <location>
        <begin position="209"/>
        <end position="219"/>
    </location>
</feature>
<feature type="compositionally biased region" description="Polar residues" evidence="8">
    <location>
        <begin position="251"/>
        <end position="260"/>
    </location>
</feature>
<dbReference type="SUPFAM" id="SSF56112">
    <property type="entry name" value="Protein kinase-like (PK-like)"/>
    <property type="match status" value="1"/>
</dbReference>
<feature type="compositionally biased region" description="Polar residues" evidence="8">
    <location>
        <begin position="356"/>
        <end position="365"/>
    </location>
</feature>
<proteinExistence type="predicted"/>
<feature type="domain" description="Protein kinase" evidence="9">
    <location>
        <begin position="604"/>
        <end position="858"/>
    </location>
</feature>
<dbReference type="PROSITE" id="PS00108">
    <property type="entry name" value="PROTEIN_KINASE_ST"/>
    <property type="match status" value="1"/>
</dbReference>
<evidence type="ECO:0000256" key="5">
    <source>
        <dbReference type="ARBA" id="ARBA00022840"/>
    </source>
</evidence>
<protein>
    <recommendedName>
        <fullName evidence="9">Protein kinase domain-containing protein</fullName>
    </recommendedName>
</protein>
<feature type="compositionally biased region" description="Polar residues" evidence="8">
    <location>
        <begin position="230"/>
        <end position="239"/>
    </location>
</feature>
<dbReference type="InterPro" id="IPR017441">
    <property type="entry name" value="Protein_kinase_ATP_BS"/>
</dbReference>
<gene>
    <name evidence="10" type="ORF">M9Y10_037585</name>
</gene>
<feature type="region of interest" description="Disordered" evidence="8">
    <location>
        <begin position="206"/>
        <end position="449"/>
    </location>
</feature>
<feature type="compositionally biased region" description="Polar residues" evidence="8">
    <location>
        <begin position="398"/>
        <end position="407"/>
    </location>
</feature>
<dbReference type="Gene3D" id="1.10.510.10">
    <property type="entry name" value="Transferase(Phosphotransferase) domain 1"/>
    <property type="match status" value="1"/>
</dbReference>
<evidence type="ECO:0000256" key="8">
    <source>
        <dbReference type="SAM" id="MobiDB-lite"/>
    </source>
</evidence>
<dbReference type="InterPro" id="IPR011009">
    <property type="entry name" value="Kinase-like_dom_sf"/>
</dbReference>
<accession>A0ABR2GRW8</accession>
<keyword evidence="11" id="KW-1185">Reference proteome</keyword>
<keyword evidence="2" id="KW-0808">Transferase</keyword>
<organism evidence="10 11">
    <name type="scientific">Tritrichomonas musculus</name>
    <dbReference type="NCBI Taxonomy" id="1915356"/>
    <lineage>
        <taxon>Eukaryota</taxon>
        <taxon>Metamonada</taxon>
        <taxon>Parabasalia</taxon>
        <taxon>Tritrichomonadida</taxon>
        <taxon>Tritrichomonadidae</taxon>
        <taxon>Tritrichomonas</taxon>
    </lineage>
</organism>
<dbReference type="Pfam" id="PF00069">
    <property type="entry name" value="Pkinase"/>
    <property type="match status" value="1"/>
</dbReference>
<keyword evidence="7" id="KW-0175">Coiled coil</keyword>
<evidence type="ECO:0000256" key="3">
    <source>
        <dbReference type="ARBA" id="ARBA00022741"/>
    </source>
</evidence>
<keyword evidence="5 6" id="KW-0067">ATP-binding</keyword>
<evidence type="ECO:0000259" key="9">
    <source>
        <dbReference type="PROSITE" id="PS50011"/>
    </source>
</evidence>
<keyword evidence="1" id="KW-0723">Serine/threonine-protein kinase</keyword>
<keyword evidence="4" id="KW-0418">Kinase</keyword>
<dbReference type="EMBL" id="JAPFFF010000064">
    <property type="protein sequence ID" value="KAK8836649.1"/>
    <property type="molecule type" value="Genomic_DNA"/>
</dbReference>
<feature type="compositionally biased region" description="Polar residues" evidence="8">
    <location>
        <begin position="419"/>
        <end position="429"/>
    </location>
</feature>
<evidence type="ECO:0000313" key="11">
    <source>
        <dbReference type="Proteomes" id="UP001470230"/>
    </source>
</evidence>
<evidence type="ECO:0000256" key="1">
    <source>
        <dbReference type="ARBA" id="ARBA00022527"/>
    </source>
</evidence>
<feature type="region of interest" description="Disordered" evidence="8">
    <location>
        <begin position="463"/>
        <end position="518"/>
    </location>
</feature>
<feature type="compositionally biased region" description="Polar residues" evidence="8">
    <location>
        <begin position="314"/>
        <end position="323"/>
    </location>
</feature>
<dbReference type="InterPro" id="IPR000719">
    <property type="entry name" value="Prot_kinase_dom"/>
</dbReference>
<dbReference type="Proteomes" id="UP001470230">
    <property type="component" value="Unassembled WGS sequence"/>
</dbReference>
<keyword evidence="3 6" id="KW-0547">Nucleotide-binding</keyword>
<dbReference type="SMART" id="SM00220">
    <property type="entry name" value="S_TKc"/>
    <property type="match status" value="1"/>
</dbReference>
<evidence type="ECO:0000256" key="7">
    <source>
        <dbReference type="SAM" id="Coils"/>
    </source>
</evidence>
<dbReference type="PANTHER" id="PTHR24345">
    <property type="entry name" value="SERINE/THREONINE-PROTEIN KINASE PLK"/>
    <property type="match status" value="1"/>
</dbReference>
<evidence type="ECO:0000256" key="4">
    <source>
        <dbReference type="ARBA" id="ARBA00022777"/>
    </source>
</evidence>
<dbReference type="InterPro" id="IPR008271">
    <property type="entry name" value="Ser/Thr_kinase_AS"/>
</dbReference>
<dbReference type="PROSITE" id="PS50011">
    <property type="entry name" value="PROTEIN_KINASE_DOM"/>
    <property type="match status" value="1"/>
</dbReference>
<sequence length="882" mass="98552">MTKVYPTTVQKHIRVLRTGIKQPLNKNQSDADSAMRLMGADLYRKDKEHFMAHARIVIISRKRVAGFQRIMEALTAINDNCIDIISKAKKEKNIPAQFAEDITIMCNIASILRIQSFEKFRKDILCTLYNKSAIQAITGNDKLPAIIKDAFLNDIVTEQEFSALYEEFASINPDYSKIMNDSFGIRVAPPNHQLFPYAPTYPSHPPSFTAANQKSSSDIPTYPSHPPSFTAANQKSSPDIPTYPSHPPSFTAANQQSSPDIPTYPSHPPLFTAANQKSSSDIPTYPSHPPLFTAANQKSSPDIPTYPSHPPSFSAANQQSSPDIPTYPSHPPLFTAANQQSSPDIPTYPSHPPSFSAANQQSSPDIPTYPSHPPLFSAANQQSSPDIPTYPSHPPSFTAANQQSSPDIPTYPSHPPSFTAANQKSSSDIPTYPSHPPLFTAANQQSSPDIPTYLSHPPLFTAANQQSSSDIPTYPSHPPLFSAANLKSSPDSPKAAQPTAFTPFDASVHSGPTPDIHQASGQINSSQNLQAFINESRNEVKRLNEVVDAQESLINNYRLEIESLKQKIREQDQIIHDLEERKPIHEEASKQGMTILDSDEIDQLTKLDELGHGSSGTVYKVSKTVTKNEIYVLKVMTKMSQDNFRNFIKEYEILSMLHHPNVLKTYGIFFSDEKSPPSILLEYCSNDIVKMIKNKMFSKCDIVFIVYQIAEGMKYVHSRNIIHRDLKPSNILVDENRTIKICDFGISKIMTVEEQQTTMTSGIGTLYFMAPEIINNQKYDTKVDVYSFGIVTYFILSGGQFPRWTIGQMVTGAEVPIPEYFTSLAKSLVRSCLQLDPNVRPNFSTILENIKKYQYELLDLSPQEKVEVKNRIEQFQRRIPSY</sequence>
<dbReference type="PROSITE" id="PS00107">
    <property type="entry name" value="PROTEIN_KINASE_ATP"/>
    <property type="match status" value="1"/>
</dbReference>
<feature type="binding site" evidence="6">
    <location>
        <position position="634"/>
    </location>
    <ligand>
        <name>ATP</name>
        <dbReference type="ChEBI" id="CHEBI:30616"/>
    </ligand>
</feature>
<evidence type="ECO:0000313" key="10">
    <source>
        <dbReference type="EMBL" id="KAK8836649.1"/>
    </source>
</evidence>
<feature type="compositionally biased region" description="Polar residues" evidence="8">
    <location>
        <begin position="273"/>
        <end position="282"/>
    </location>
</feature>
<evidence type="ECO:0000256" key="2">
    <source>
        <dbReference type="ARBA" id="ARBA00022679"/>
    </source>
</evidence>
<reference evidence="10 11" key="1">
    <citation type="submission" date="2024-04" db="EMBL/GenBank/DDBJ databases">
        <title>Tritrichomonas musculus Genome.</title>
        <authorList>
            <person name="Alves-Ferreira E."/>
            <person name="Grigg M."/>
            <person name="Lorenzi H."/>
            <person name="Galac M."/>
        </authorList>
    </citation>
    <scope>NUCLEOTIDE SEQUENCE [LARGE SCALE GENOMIC DNA]</scope>
    <source>
        <strain evidence="10 11">EAF2021</strain>
    </source>
</reference>